<keyword evidence="1" id="KW-1133">Transmembrane helix</keyword>
<gene>
    <name evidence="2" type="ORF">FA707_08500</name>
</gene>
<proteinExistence type="predicted"/>
<evidence type="ECO:0000313" key="3">
    <source>
        <dbReference type="Proteomes" id="UP000298615"/>
    </source>
</evidence>
<name>A0A4D7CX80_9ENTE</name>
<keyword evidence="3" id="KW-1185">Reference proteome</keyword>
<dbReference type="Proteomes" id="UP000298615">
    <property type="component" value="Chromosome"/>
</dbReference>
<dbReference type="AlphaFoldDB" id="A0A4D7CX80"/>
<organism evidence="2 3">
    <name type="scientific">Vagococcus zengguangii</name>
    <dbReference type="NCBI Taxonomy" id="2571750"/>
    <lineage>
        <taxon>Bacteria</taxon>
        <taxon>Bacillati</taxon>
        <taxon>Bacillota</taxon>
        <taxon>Bacilli</taxon>
        <taxon>Lactobacillales</taxon>
        <taxon>Enterococcaceae</taxon>
        <taxon>Vagococcus</taxon>
    </lineage>
</organism>
<feature type="transmembrane region" description="Helical" evidence="1">
    <location>
        <begin position="6"/>
        <end position="22"/>
    </location>
</feature>
<dbReference type="RefSeq" id="WP_136953823.1">
    <property type="nucleotide sequence ID" value="NZ_CP039712.1"/>
</dbReference>
<accession>A0A4D7CX80</accession>
<evidence type="ECO:0000256" key="1">
    <source>
        <dbReference type="SAM" id="Phobius"/>
    </source>
</evidence>
<keyword evidence="1" id="KW-0812">Transmembrane</keyword>
<evidence type="ECO:0000313" key="2">
    <source>
        <dbReference type="EMBL" id="QCI87001.1"/>
    </source>
</evidence>
<keyword evidence="1" id="KW-0472">Membrane</keyword>
<dbReference type="KEGG" id="vao:FA707_08500"/>
<dbReference type="EMBL" id="CP039712">
    <property type="protein sequence ID" value="QCI87001.1"/>
    <property type="molecule type" value="Genomic_DNA"/>
</dbReference>
<sequence length="100" mass="11547">MKPKYFMGLLVLMVAIVGLVLLNKELNQKKILEMPVTVQTVEEQSLLVVDEQQQVYRVPTENRVSGTYREGDKLVIYYEGEVLETHPAQFSHVISIKQQR</sequence>
<evidence type="ECO:0008006" key="4">
    <source>
        <dbReference type="Google" id="ProtNLM"/>
    </source>
</evidence>
<reference evidence="2 3" key="1">
    <citation type="submission" date="2019-04" db="EMBL/GenBank/DDBJ databases">
        <title>Vagococcus sp. nov., isolated from faeces of yaks (Bos grunniens).</title>
        <authorList>
            <person name="Ge Y."/>
        </authorList>
    </citation>
    <scope>NUCLEOTIDE SEQUENCE [LARGE SCALE GENOMIC DNA]</scope>
    <source>
        <strain evidence="2 3">MN-17</strain>
    </source>
</reference>
<protein>
    <recommendedName>
        <fullName evidence="4">DUF3221 domain-containing protein</fullName>
    </recommendedName>
</protein>